<accession>A0A0M3HLV7</accession>
<protein>
    <submittedName>
        <fullName evidence="2">Uncharacterized protein</fullName>
    </submittedName>
</protein>
<evidence type="ECO:0000313" key="1">
    <source>
        <dbReference type="Proteomes" id="UP000036681"/>
    </source>
</evidence>
<dbReference type="WBParaSite" id="ALUE_0000250201-mRNA-1">
    <property type="protein sequence ID" value="ALUE_0000250201-mRNA-1"/>
    <property type="gene ID" value="ALUE_0000250201"/>
</dbReference>
<evidence type="ECO:0000313" key="2">
    <source>
        <dbReference type="WBParaSite" id="ALUE_0000250201-mRNA-1"/>
    </source>
</evidence>
<dbReference type="AlphaFoldDB" id="A0A0M3HLV7"/>
<reference evidence="2" key="1">
    <citation type="submission" date="2017-02" db="UniProtKB">
        <authorList>
            <consortium name="WormBaseParasite"/>
        </authorList>
    </citation>
    <scope>IDENTIFICATION</scope>
</reference>
<organism evidence="1 2">
    <name type="scientific">Ascaris lumbricoides</name>
    <name type="common">Giant roundworm</name>
    <dbReference type="NCBI Taxonomy" id="6252"/>
    <lineage>
        <taxon>Eukaryota</taxon>
        <taxon>Metazoa</taxon>
        <taxon>Ecdysozoa</taxon>
        <taxon>Nematoda</taxon>
        <taxon>Chromadorea</taxon>
        <taxon>Rhabditida</taxon>
        <taxon>Spirurina</taxon>
        <taxon>Ascaridomorpha</taxon>
        <taxon>Ascaridoidea</taxon>
        <taxon>Ascarididae</taxon>
        <taxon>Ascaris</taxon>
    </lineage>
</organism>
<name>A0A0M3HLV7_ASCLU</name>
<sequence length="77" mass="8648">MHSDSAKAVFLERDGSEAELEPHGATLQLELGADFFASQRRSQQFHEMEEQLNFLKIHAKCLVFSNVAVRAAVKFLA</sequence>
<dbReference type="Proteomes" id="UP000036681">
    <property type="component" value="Unplaced"/>
</dbReference>
<proteinExistence type="predicted"/>
<keyword evidence="1" id="KW-1185">Reference proteome</keyword>